<dbReference type="InterPro" id="IPR029063">
    <property type="entry name" value="SAM-dependent_MTases_sf"/>
</dbReference>
<dbReference type="EC" id="2.1.1.264" evidence="6"/>
<comment type="similarity">
    <text evidence="6">Belongs to the methyltransferase superfamily. RlmKL family.</text>
</comment>
<dbReference type="EMBL" id="ASHL01000005">
    <property type="protein sequence ID" value="EPD12954.1"/>
    <property type="molecule type" value="Genomic_DNA"/>
</dbReference>
<dbReference type="CDD" id="cd02440">
    <property type="entry name" value="AdoMet_MTases"/>
    <property type="match status" value="1"/>
</dbReference>
<dbReference type="PIRSF" id="PIRSF037618">
    <property type="entry name" value="RNA_Mtase_bacteria_prd"/>
    <property type="match status" value="1"/>
</dbReference>
<evidence type="ECO:0000256" key="7">
    <source>
        <dbReference type="PROSITE-ProRule" id="PRU00529"/>
    </source>
</evidence>
<dbReference type="InterPro" id="IPR054170">
    <property type="entry name" value="RlmL_1st"/>
</dbReference>
<dbReference type="GO" id="GO:0003723">
    <property type="term" value="F:RNA binding"/>
    <property type="evidence" value="ECO:0007669"/>
    <property type="project" value="UniProtKB-UniRule"/>
</dbReference>
<dbReference type="AlphaFoldDB" id="A0AB33Z1I0"/>
<dbReference type="InterPro" id="IPR000241">
    <property type="entry name" value="RlmKL-like_Mtase"/>
</dbReference>
<dbReference type="GO" id="GO:0005737">
    <property type="term" value="C:cytoplasm"/>
    <property type="evidence" value="ECO:0007669"/>
    <property type="project" value="UniProtKB-SubCell"/>
</dbReference>
<dbReference type="GO" id="GO:0052915">
    <property type="term" value="F:23S rRNA (guanine(2445)-N(2))-methyltransferase activity"/>
    <property type="evidence" value="ECO:0007669"/>
    <property type="project" value="UniProtKB-UniRule"/>
</dbReference>
<dbReference type="PROSITE" id="PS51165">
    <property type="entry name" value="THUMP"/>
    <property type="match status" value="1"/>
</dbReference>
<comment type="catalytic activity">
    <reaction evidence="6">
        <text>guanosine(2069) in 23S rRNA + S-adenosyl-L-methionine = N(2)-methylguanosine(2069) in 23S rRNA + S-adenosyl-L-homocysteine + H(+)</text>
        <dbReference type="Rhea" id="RHEA:43772"/>
        <dbReference type="Rhea" id="RHEA-COMP:10688"/>
        <dbReference type="Rhea" id="RHEA-COMP:10689"/>
        <dbReference type="ChEBI" id="CHEBI:15378"/>
        <dbReference type="ChEBI" id="CHEBI:57856"/>
        <dbReference type="ChEBI" id="CHEBI:59789"/>
        <dbReference type="ChEBI" id="CHEBI:74269"/>
        <dbReference type="ChEBI" id="CHEBI:74481"/>
        <dbReference type="EC" id="2.1.1.264"/>
    </reaction>
</comment>
<dbReference type="SUPFAM" id="SSF53335">
    <property type="entry name" value="S-adenosyl-L-methionine-dependent methyltransferases"/>
    <property type="match status" value="2"/>
</dbReference>
<comment type="catalytic activity">
    <reaction evidence="6">
        <text>guanosine(2445) in 23S rRNA + S-adenosyl-L-methionine = N(2)-methylguanosine(2445) in 23S rRNA + S-adenosyl-L-homocysteine + H(+)</text>
        <dbReference type="Rhea" id="RHEA:42740"/>
        <dbReference type="Rhea" id="RHEA-COMP:10215"/>
        <dbReference type="Rhea" id="RHEA-COMP:10216"/>
        <dbReference type="ChEBI" id="CHEBI:15378"/>
        <dbReference type="ChEBI" id="CHEBI:57856"/>
        <dbReference type="ChEBI" id="CHEBI:59789"/>
        <dbReference type="ChEBI" id="CHEBI:74269"/>
        <dbReference type="ChEBI" id="CHEBI:74481"/>
        <dbReference type="EC" id="2.1.1.173"/>
    </reaction>
</comment>
<keyword evidence="3 6" id="KW-0489">Methyltransferase</keyword>
<dbReference type="Proteomes" id="UP000015462">
    <property type="component" value="Unassembled WGS sequence"/>
</dbReference>
<organism evidence="9 10">
    <name type="scientific">Cycloclasticus pugetii</name>
    <dbReference type="NCBI Taxonomy" id="34068"/>
    <lineage>
        <taxon>Bacteria</taxon>
        <taxon>Pseudomonadati</taxon>
        <taxon>Pseudomonadota</taxon>
        <taxon>Gammaproteobacteria</taxon>
        <taxon>Thiotrichales</taxon>
        <taxon>Piscirickettsiaceae</taxon>
        <taxon>Cycloclasticus</taxon>
    </lineage>
</organism>
<evidence type="ECO:0000313" key="10">
    <source>
        <dbReference type="Proteomes" id="UP000015462"/>
    </source>
</evidence>
<keyword evidence="10" id="KW-1185">Reference proteome</keyword>
<dbReference type="RefSeq" id="WP_016390503.1">
    <property type="nucleotide sequence ID" value="NZ_KE646808.1"/>
</dbReference>
<dbReference type="InterPro" id="IPR004114">
    <property type="entry name" value="THUMP_dom"/>
</dbReference>
<dbReference type="InterPro" id="IPR017244">
    <property type="entry name" value="23SrRNA_methyltr_KL"/>
</dbReference>
<evidence type="ECO:0000256" key="1">
    <source>
        <dbReference type="ARBA" id="ARBA00022490"/>
    </source>
</evidence>
<accession>A0AB33Z1I0</accession>
<dbReference type="NCBIfam" id="NF008748">
    <property type="entry name" value="PRK11783.1"/>
    <property type="match status" value="1"/>
</dbReference>
<protein>
    <recommendedName>
        <fullName evidence="6">Ribosomal RNA large subunit methyltransferase K/L</fullName>
    </recommendedName>
    <domain>
        <recommendedName>
            <fullName evidence="6">23S rRNA m2G2445 methyltransferase</fullName>
            <ecNumber evidence="6">2.1.1.173</ecNumber>
        </recommendedName>
        <alternativeName>
            <fullName evidence="6">rRNA (guanine-N(2)-)-methyltransferase RlmL</fullName>
        </alternativeName>
    </domain>
    <domain>
        <recommendedName>
            <fullName evidence="6">23S rRNA m7G2069 methyltransferase</fullName>
            <ecNumber evidence="6">2.1.1.264</ecNumber>
        </recommendedName>
        <alternativeName>
            <fullName evidence="6">rRNA (guanine-N(7)-)-methyltransferase RlmK</fullName>
        </alternativeName>
    </domain>
</protein>
<dbReference type="Pfam" id="PF02926">
    <property type="entry name" value="THUMP"/>
    <property type="match status" value="1"/>
</dbReference>
<comment type="function">
    <text evidence="6">Specifically methylates the guanine in position 2445 (m2G2445) and the guanine in position 2069 (m7G2069) of 23S rRNA.</text>
</comment>
<keyword evidence="4 6" id="KW-0808">Transferase</keyword>
<sequence length="734" mass="83076">MPQLNNYFATTAKGMELILADELEQIGALQVKPAAGGVYFEGELEMALRVCLWSRLANRVLVPLARYAAQTPEQLYAGALKIDWSKHFDVSNTFAIDASIRRSKINHSRYAEQVIKDAIVDQFKEATDERPNVQREQPDIRINAYINEDKVTLSLDLSGDSLHRRHYRTESVEAPLKENLAAAILIRAGWPKIAAEGGALYDPMCGSGTFLTEAAMMAGDIAPGLLREYFGFQAWKHFNPTIWQRLIKEAEYRREKGLHNIPPITGSDISIKHAGIAKANIKAAHLADVIKATSLPLTKVAPDPSWKPGLFIVNPPYGERLGDIKQLKPLYQEIGSILKARFNGWQASVFTGNVELAFNVSLKSHKSYQLFNGAIACKVFNFSVTPERHFEGQHASQQQHIGDNLKKALLPTPGDWSDGATMLANRLRKNIKKLSPWVKKNNIHCYRLYDADLPEYALAIDVYQGEKKWVHVQEYEAPKTIDEAKSILRLRDALAVMPEVLNIPPQQLSLKIRRRQKGHTQYEKQGTDGGFHEVSEGQAKFLVNFKDYLDTGLFLDHRPIRFWIGEHAGGKQFLNLFAYTGAATVHAALGGATTSTTVDMSKTYLDWAKNNFELNHLNLDKHQLIRANCMEWLDTAVEEQKKYELIFIDPPTFSNSKRMDNVFDIQRDHVELINKAAKLLSKKGTMIFSTNFRKFKLNEASLTHLAVQNISQKTISKDFERNPKIHYCWSLTHR</sequence>
<dbReference type="PANTHER" id="PTHR47313:SF1">
    <property type="entry name" value="RIBOSOMAL RNA LARGE SUBUNIT METHYLTRANSFERASE K_L"/>
    <property type="match status" value="1"/>
</dbReference>
<evidence type="ECO:0000256" key="3">
    <source>
        <dbReference type="ARBA" id="ARBA00022603"/>
    </source>
</evidence>
<evidence type="ECO:0000256" key="6">
    <source>
        <dbReference type="HAMAP-Rule" id="MF_01858"/>
    </source>
</evidence>
<proteinExistence type="inferred from homology"/>
<dbReference type="CDD" id="cd11715">
    <property type="entry name" value="THUMP_AdoMetMT"/>
    <property type="match status" value="1"/>
</dbReference>
<dbReference type="Gene3D" id="3.30.2130.30">
    <property type="match status" value="1"/>
</dbReference>
<dbReference type="Pfam" id="PF22020">
    <property type="entry name" value="RlmL_1st"/>
    <property type="match status" value="1"/>
</dbReference>
<name>A0AB33Z1I0_9GAMM</name>
<gene>
    <name evidence="6 9" type="primary">rlmL</name>
    <name evidence="9" type="ORF">L196_07319</name>
</gene>
<dbReference type="Pfam" id="PF01170">
    <property type="entry name" value="UPF0020"/>
    <property type="match status" value="1"/>
</dbReference>
<dbReference type="InterPro" id="IPR019614">
    <property type="entry name" value="SAM-dep_methyl-trfase"/>
</dbReference>
<dbReference type="SMART" id="SM00981">
    <property type="entry name" value="THUMP"/>
    <property type="match status" value="1"/>
</dbReference>
<dbReference type="Pfam" id="PF10672">
    <property type="entry name" value="Methyltrans_SAM"/>
    <property type="match status" value="1"/>
</dbReference>
<keyword evidence="1 6" id="KW-0963">Cytoplasm</keyword>
<evidence type="ECO:0000313" key="9">
    <source>
        <dbReference type="EMBL" id="EPD12954.1"/>
    </source>
</evidence>
<comment type="caution">
    <text evidence="9">The sequence shown here is derived from an EMBL/GenBank/DDBJ whole genome shotgun (WGS) entry which is preliminary data.</text>
</comment>
<dbReference type="EC" id="2.1.1.173" evidence="6"/>
<keyword evidence="2 6" id="KW-0698">rRNA processing</keyword>
<dbReference type="GO" id="GO:0070043">
    <property type="term" value="F:rRNA (guanine-N7-)-methyltransferase activity"/>
    <property type="evidence" value="ECO:0007669"/>
    <property type="project" value="UniProtKB-UniRule"/>
</dbReference>
<feature type="domain" description="THUMP" evidence="8">
    <location>
        <begin position="46"/>
        <end position="157"/>
    </location>
</feature>
<reference evidence="9 10" key="1">
    <citation type="journal article" date="2013" name="Genome Announc.">
        <title>Genome Sequence of the Pyrene- and Fluoranthene-Degrading Bacterium Cycloclasticus sp. Strain PY97M.</title>
        <authorList>
            <person name="Cui Z."/>
            <person name="Xu G."/>
            <person name="Li Q."/>
            <person name="Gao W."/>
            <person name="Zheng L."/>
        </authorList>
    </citation>
    <scope>NUCLEOTIDE SEQUENCE [LARGE SCALE GENOMIC DNA]</scope>
    <source>
        <strain evidence="9 10">PY97M</strain>
    </source>
</reference>
<keyword evidence="7" id="KW-0694">RNA-binding</keyword>
<dbReference type="HAMAP" id="MF_01858">
    <property type="entry name" value="23SrRNA_methyltr_KL"/>
    <property type="match status" value="1"/>
</dbReference>
<comment type="subcellular location">
    <subcellularLocation>
        <location evidence="6">Cytoplasm</location>
    </subcellularLocation>
</comment>
<evidence type="ECO:0000256" key="2">
    <source>
        <dbReference type="ARBA" id="ARBA00022552"/>
    </source>
</evidence>
<evidence type="ECO:0000256" key="5">
    <source>
        <dbReference type="ARBA" id="ARBA00022691"/>
    </source>
</evidence>
<evidence type="ECO:0000259" key="8">
    <source>
        <dbReference type="PROSITE" id="PS51165"/>
    </source>
</evidence>
<dbReference type="Gene3D" id="3.30.750.80">
    <property type="entry name" value="RNA methyltransferase domain (HRMD) like"/>
    <property type="match status" value="1"/>
</dbReference>
<dbReference type="Gene3D" id="3.40.50.150">
    <property type="entry name" value="Vaccinia Virus protein VP39"/>
    <property type="match status" value="2"/>
</dbReference>
<evidence type="ECO:0000256" key="4">
    <source>
        <dbReference type="ARBA" id="ARBA00022679"/>
    </source>
</evidence>
<keyword evidence="5 6" id="KW-0949">S-adenosyl-L-methionine</keyword>
<dbReference type="PANTHER" id="PTHR47313">
    <property type="entry name" value="RIBOSOMAL RNA LARGE SUBUNIT METHYLTRANSFERASE K/L"/>
    <property type="match status" value="1"/>
</dbReference>